<evidence type="ECO:0000259" key="4">
    <source>
        <dbReference type="Pfam" id="PF13817"/>
    </source>
</evidence>
<dbReference type="Pfam" id="PF03050">
    <property type="entry name" value="DDE_Tnp_IS66"/>
    <property type="match status" value="1"/>
</dbReference>
<evidence type="ECO:0000259" key="1">
    <source>
        <dbReference type="Pfam" id="PF03050"/>
    </source>
</evidence>
<comment type="caution">
    <text evidence="5">The sequence shown here is derived from an EMBL/GenBank/DDBJ whole genome shotgun (WGS) entry which is preliminary data.</text>
</comment>
<dbReference type="InterPro" id="IPR039552">
    <property type="entry name" value="IS66_C"/>
</dbReference>
<dbReference type="AlphaFoldDB" id="A0A0B0VFB8"/>
<reference evidence="5 6" key="1">
    <citation type="submission" date="2015-07" db="EMBL/GenBank/DDBJ databases">
        <title>Genome sequences of 64 non-O157:H7 Shiga toxin-producing Escherichia coli strains.</title>
        <authorList>
            <person name="Gonzalez-Escalona N."/>
            <person name="Toro M."/>
            <person name="Timme R."/>
            <person name="Payne J."/>
        </authorList>
    </citation>
    <scope>NUCLEOTIDE SEQUENCE [LARGE SCALE GENOMIC DNA]</scope>
    <source>
        <strain evidence="5 6">CFSAN026843</strain>
    </source>
</reference>
<dbReference type="NCBIfam" id="NF033517">
    <property type="entry name" value="transpos_IS66"/>
    <property type="match status" value="1"/>
</dbReference>
<dbReference type="InterPro" id="IPR052344">
    <property type="entry name" value="Transposase-related"/>
</dbReference>
<protein>
    <submittedName>
        <fullName evidence="5">Transposase</fullName>
    </submittedName>
</protein>
<name>A0A0B0VFB8_ECOLX</name>
<evidence type="ECO:0000259" key="3">
    <source>
        <dbReference type="Pfam" id="PF13007"/>
    </source>
</evidence>
<gene>
    <name evidence="5" type="ORF">WR15_16865</name>
</gene>
<accession>A0A0B0VFB8</accession>
<dbReference type="Pfam" id="PF13817">
    <property type="entry name" value="DDE_Tnp_IS66_C"/>
    <property type="match status" value="1"/>
</dbReference>
<dbReference type="Pfam" id="PF13007">
    <property type="entry name" value="LZ_Tnp_IS66"/>
    <property type="match status" value="1"/>
</dbReference>
<dbReference type="PANTHER" id="PTHR33678:SF1">
    <property type="entry name" value="BLL1576 PROTEIN"/>
    <property type="match status" value="1"/>
</dbReference>
<evidence type="ECO:0000313" key="5">
    <source>
        <dbReference type="EMBL" id="KNF67222.1"/>
    </source>
</evidence>
<evidence type="ECO:0000313" key="6">
    <source>
        <dbReference type="Proteomes" id="UP000037564"/>
    </source>
</evidence>
<dbReference type="PATRIC" id="fig|562.7396.peg.3287"/>
<feature type="domain" description="Transposase TnpC homeodomain" evidence="3">
    <location>
        <begin position="54"/>
        <end position="126"/>
    </location>
</feature>
<dbReference type="InterPro" id="IPR024463">
    <property type="entry name" value="Transposase_TnpC_homeodom"/>
</dbReference>
<feature type="domain" description="Transposase IS66 central" evidence="1">
    <location>
        <begin position="192"/>
        <end position="475"/>
    </location>
</feature>
<proteinExistence type="predicted"/>
<dbReference type="InterPro" id="IPR024474">
    <property type="entry name" value="Znf_dom_IS66"/>
</dbReference>
<sequence length="527" mass="59422">MDISLLSTTRDPEQLRALAIAMVQKAMAESQNLANVVQEKDRNIAELQNRIRILEEQMKLARQQRFGKKCESLAGMQRSLFEEDVDADIAEISAHLDKLLPQTGDEEKTTTRPVRKPLPSHLPRAEKVIPPAEERCPDCDALLHFIRDEVSEKLEYIPAQVVVNRYIRPQYSCPCCEKVFSGKMPAHILPKSAVEPSVIAQVVISKYTDHLPLYRQQHIFSRMGVELPVSTMADMVGVAGAALAPLAKLLRHELLTRDVIHADETSLRLLDTRKGGKSCSGWLWAYVSGERSGPPVVCFDSQTGRALRYPEAWLQGWCGGTLVSDGYSVYKSLADNDPGITSACCWSHARRGFANLYKVSREPRAAMALRKIAGLYRIEKFIRERPVEKIRQWRQRYSRPIVNDLFAWLEEQEPCCPPDGPLNKAINYILNRRDELSCFLSDGAVPLDNNICERAIRPVVMGRKVWLFAGSLMAGNRAAQIMSLLETAKRNGLEPHAWLTDVLARLPEWPEERLAELLPLEGFTFSG</sequence>
<dbReference type="PANTHER" id="PTHR33678">
    <property type="entry name" value="BLL1576 PROTEIN"/>
    <property type="match status" value="1"/>
</dbReference>
<dbReference type="RefSeq" id="WP_040091524.1">
    <property type="nucleotide sequence ID" value="NZ_BFKI01000199.1"/>
</dbReference>
<dbReference type="InterPro" id="IPR004291">
    <property type="entry name" value="Transposase_IS66_central"/>
</dbReference>
<dbReference type="Proteomes" id="UP000037564">
    <property type="component" value="Unassembled WGS sequence"/>
</dbReference>
<feature type="domain" description="Transposase IS66 C-terminal" evidence="4">
    <location>
        <begin position="483"/>
        <end position="519"/>
    </location>
</feature>
<feature type="domain" description="Transposase IS66 zinc-finger binding" evidence="2">
    <location>
        <begin position="133"/>
        <end position="177"/>
    </location>
</feature>
<dbReference type="Pfam" id="PF13005">
    <property type="entry name" value="zf-IS66"/>
    <property type="match status" value="1"/>
</dbReference>
<organism evidence="5 6">
    <name type="scientific">Escherichia coli</name>
    <dbReference type="NCBI Taxonomy" id="562"/>
    <lineage>
        <taxon>Bacteria</taxon>
        <taxon>Pseudomonadati</taxon>
        <taxon>Pseudomonadota</taxon>
        <taxon>Gammaproteobacteria</taxon>
        <taxon>Enterobacterales</taxon>
        <taxon>Enterobacteriaceae</taxon>
        <taxon>Escherichia</taxon>
    </lineage>
</organism>
<dbReference type="EMBL" id="LGZN01000039">
    <property type="protein sequence ID" value="KNF67222.1"/>
    <property type="molecule type" value="Genomic_DNA"/>
</dbReference>
<evidence type="ECO:0000259" key="2">
    <source>
        <dbReference type="Pfam" id="PF13005"/>
    </source>
</evidence>